<organism evidence="5 6">
    <name type="scientific">Flavobacterium faecale</name>
    <dbReference type="NCBI Taxonomy" id="1355330"/>
    <lineage>
        <taxon>Bacteria</taxon>
        <taxon>Pseudomonadati</taxon>
        <taxon>Bacteroidota</taxon>
        <taxon>Flavobacteriia</taxon>
        <taxon>Flavobacteriales</taxon>
        <taxon>Flavobacteriaceae</taxon>
        <taxon>Flavobacterium</taxon>
    </lineage>
</organism>
<dbReference type="InterPro" id="IPR009057">
    <property type="entry name" value="Homeodomain-like_sf"/>
</dbReference>
<feature type="domain" description="HTH araC/xylS-type" evidence="4">
    <location>
        <begin position="95"/>
        <end position="174"/>
    </location>
</feature>
<evidence type="ECO:0000313" key="5">
    <source>
        <dbReference type="EMBL" id="AWG21685.1"/>
    </source>
</evidence>
<dbReference type="SMART" id="SM00342">
    <property type="entry name" value="HTH_ARAC"/>
    <property type="match status" value="1"/>
</dbReference>
<dbReference type="Proteomes" id="UP000244527">
    <property type="component" value="Chromosome"/>
</dbReference>
<sequence>MKIYIKNMACESCKVFVKDALEELDLHPIKVELGEVQVKEELSEEKKRTLNAKIKTVGLEIIESKGGILIEKIKNSCQEYVNNEENIKINISDYLSKKLDLDYNYISNAFSEVTSSTIITYINLIKMEKAKEMILFEEYNFSEIATKLHFSSLSAFSTQFKKVTGFNPTHFKNVKEKRRVAIQELNEDLADKKQ</sequence>
<name>A0A2S1LD54_9FLAO</name>
<dbReference type="GO" id="GO:0043565">
    <property type="term" value="F:sequence-specific DNA binding"/>
    <property type="evidence" value="ECO:0007669"/>
    <property type="project" value="InterPro"/>
</dbReference>
<dbReference type="PANTHER" id="PTHR43280">
    <property type="entry name" value="ARAC-FAMILY TRANSCRIPTIONAL REGULATOR"/>
    <property type="match status" value="1"/>
</dbReference>
<dbReference type="Gene3D" id="1.10.10.60">
    <property type="entry name" value="Homeodomain-like"/>
    <property type="match status" value="1"/>
</dbReference>
<dbReference type="InterPro" id="IPR018060">
    <property type="entry name" value="HTH_AraC"/>
</dbReference>
<dbReference type="Gene3D" id="3.30.70.100">
    <property type="match status" value="1"/>
</dbReference>
<evidence type="ECO:0000259" key="4">
    <source>
        <dbReference type="PROSITE" id="PS01124"/>
    </source>
</evidence>
<dbReference type="GO" id="GO:0003700">
    <property type="term" value="F:DNA-binding transcription factor activity"/>
    <property type="evidence" value="ECO:0007669"/>
    <property type="project" value="InterPro"/>
</dbReference>
<dbReference type="RefSeq" id="WP_108740622.1">
    <property type="nucleotide sequence ID" value="NZ_CP020918.1"/>
</dbReference>
<keyword evidence="1" id="KW-0805">Transcription regulation</keyword>
<keyword evidence="2" id="KW-0238">DNA-binding</keyword>
<evidence type="ECO:0000313" key="6">
    <source>
        <dbReference type="Proteomes" id="UP000244527"/>
    </source>
</evidence>
<dbReference type="Pfam" id="PF12833">
    <property type="entry name" value="HTH_18"/>
    <property type="match status" value="1"/>
</dbReference>
<dbReference type="SUPFAM" id="SSF46689">
    <property type="entry name" value="Homeodomain-like"/>
    <property type="match status" value="1"/>
</dbReference>
<dbReference type="OrthoDB" id="952277at2"/>
<evidence type="ECO:0000256" key="3">
    <source>
        <dbReference type="ARBA" id="ARBA00023163"/>
    </source>
</evidence>
<dbReference type="PROSITE" id="PS01124">
    <property type="entry name" value="HTH_ARAC_FAMILY_2"/>
    <property type="match status" value="1"/>
</dbReference>
<protein>
    <submittedName>
        <fullName evidence="5">AraC family transcriptional regulator</fullName>
    </submittedName>
</protein>
<dbReference type="PANTHER" id="PTHR43280:SF34">
    <property type="entry name" value="ARAC-FAMILY TRANSCRIPTIONAL REGULATOR"/>
    <property type="match status" value="1"/>
</dbReference>
<keyword evidence="3" id="KW-0804">Transcription</keyword>
<reference evidence="5 6" key="1">
    <citation type="submission" date="2017-04" db="EMBL/GenBank/DDBJ databases">
        <title>Compelte genome sequence of WV33.</title>
        <authorList>
            <person name="Lee P.C."/>
        </authorList>
    </citation>
    <scope>NUCLEOTIDE SEQUENCE [LARGE SCALE GENOMIC DNA]</scope>
    <source>
        <strain evidence="5 6">WV33</strain>
    </source>
</reference>
<dbReference type="KEGG" id="ffa:FFWV33_09115"/>
<keyword evidence="6" id="KW-1185">Reference proteome</keyword>
<dbReference type="EMBL" id="CP020918">
    <property type="protein sequence ID" value="AWG21685.1"/>
    <property type="molecule type" value="Genomic_DNA"/>
</dbReference>
<proteinExistence type="predicted"/>
<gene>
    <name evidence="5" type="ORF">FFWV33_09115</name>
</gene>
<accession>A0A2S1LD54</accession>
<dbReference type="AlphaFoldDB" id="A0A2S1LD54"/>
<evidence type="ECO:0000256" key="1">
    <source>
        <dbReference type="ARBA" id="ARBA00023015"/>
    </source>
</evidence>
<evidence type="ECO:0000256" key="2">
    <source>
        <dbReference type="ARBA" id="ARBA00023125"/>
    </source>
</evidence>